<dbReference type="Proteomes" id="UP001057402">
    <property type="component" value="Chromosome 1"/>
</dbReference>
<evidence type="ECO:0000313" key="2">
    <source>
        <dbReference type="Proteomes" id="UP001057402"/>
    </source>
</evidence>
<accession>A0ACB9SE86</accession>
<evidence type="ECO:0000313" key="1">
    <source>
        <dbReference type="EMBL" id="KAI4388973.1"/>
    </source>
</evidence>
<keyword evidence="2" id="KW-1185">Reference proteome</keyword>
<name>A0ACB9SE86_9MYRT</name>
<dbReference type="EMBL" id="CM042880">
    <property type="protein sequence ID" value="KAI4388973.1"/>
    <property type="molecule type" value="Genomic_DNA"/>
</dbReference>
<reference evidence="2" key="1">
    <citation type="journal article" date="2023" name="Front. Plant Sci.">
        <title>Chromosomal-level genome assembly of Melastoma candidum provides insights into trichome evolution.</title>
        <authorList>
            <person name="Zhong Y."/>
            <person name="Wu W."/>
            <person name="Sun C."/>
            <person name="Zou P."/>
            <person name="Liu Y."/>
            <person name="Dai S."/>
            <person name="Zhou R."/>
        </authorList>
    </citation>
    <scope>NUCLEOTIDE SEQUENCE [LARGE SCALE GENOMIC DNA]</scope>
</reference>
<protein>
    <submittedName>
        <fullName evidence="1">Uncharacterized protein</fullName>
    </submittedName>
</protein>
<organism evidence="1 2">
    <name type="scientific">Melastoma candidum</name>
    <dbReference type="NCBI Taxonomy" id="119954"/>
    <lineage>
        <taxon>Eukaryota</taxon>
        <taxon>Viridiplantae</taxon>
        <taxon>Streptophyta</taxon>
        <taxon>Embryophyta</taxon>
        <taxon>Tracheophyta</taxon>
        <taxon>Spermatophyta</taxon>
        <taxon>Magnoliopsida</taxon>
        <taxon>eudicotyledons</taxon>
        <taxon>Gunneridae</taxon>
        <taxon>Pentapetalae</taxon>
        <taxon>rosids</taxon>
        <taxon>malvids</taxon>
        <taxon>Myrtales</taxon>
        <taxon>Melastomataceae</taxon>
        <taxon>Melastomatoideae</taxon>
        <taxon>Melastomateae</taxon>
        <taxon>Melastoma</taxon>
    </lineage>
</organism>
<comment type="caution">
    <text evidence="1">The sequence shown here is derived from an EMBL/GenBank/DDBJ whole genome shotgun (WGS) entry which is preliminary data.</text>
</comment>
<gene>
    <name evidence="1" type="ORF">MLD38_001253</name>
</gene>
<proteinExistence type="predicted"/>
<sequence length="124" mass="14005">MRDHSDRATTTARLRNESTSINGLANEDIDDLECWNLTVATNSFDGSCEALIGDESSAENTRADVREAGQTDNISKMTKSMELSRVICWTDFSSTRGVLPCGHRFCYSCIWDWADHSAYYLFQF</sequence>